<dbReference type="EMBL" id="CP000116">
    <property type="protein sequence ID" value="AAZ96861.1"/>
    <property type="molecule type" value="Genomic_DNA"/>
</dbReference>
<dbReference type="Gene3D" id="3.40.30.10">
    <property type="entry name" value="Glutaredoxin"/>
    <property type="match status" value="1"/>
</dbReference>
<feature type="chain" id="PRO_5004228907" evidence="1">
    <location>
        <begin position="22"/>
        <end position="160"/>
    </location>
</feature>
<dbReference type="RefSeq" id="WP_011311420.1">
    <property type="nucleotide sequence ID" value="NC_007404.1"/>
</dbReference>
<dbReference type="OrthoDB" id="5956088at2"/>
<dbReference type="AlphaFoldDB" id="Q3SKC6"/>
<dbReference type="KEGG" id="tbd:Tbd_0908"/>
<keyword evidence="1" id="KW-0732">Signal</keyword>
<evidence type="ECO:0000313" key="4">
    <source>
        <dbReference type="Proteomes" id="UP000008291"/>
    </source>
</evidence>
<reference evidence="3 4" key="1">
    <citation type="journal article" date="2006" name="J. Bacteriol.">
        <title>The genome sequence of the obligately chemolithoautotrophic, facultatively anaerobic bacterium Thiobacillus denitrificans.</title>
        <authorList>
            <person name="Beller H.R."/>
            <person name="Chain P.S."/>
            <person name="Letain T.E."/>
            <person name="Chakicherla A."/>
            <person name="Larimer F.W."/>
            <person name="Richardson P.M."/>
            <person name="Coleman M.A."/>
            <person name="Wood A.P."/>
            <person name="Kelly D.P."/>
        </authorList>
    </citation>
    <scope>NUCLEOTIDE SEQUENCE [LARGE SCALE GENOMIC DNA]</scope>
    <source>
        <strain evidence="3 4">ATCC 25259</strain>
    </source>
</reference>
<dbReference type="STRING" id="292415.Tbd_0908"/>
<keyword evidence="4" id="KW-1185">Reference proteome</keyword>
<dbReference type="HOGENOM" id="CLU_110678_0_0_4"/>
<feature type="domain" description="Thioredoxin" evidence="2">
    <location>
        <begin position="6"/>
        <end position="159"/>
    </location>
</feature>
<organism evidence="3 4">
    <name type="scientific">Thiobacillus denitrificans (strain ATCC 25259 / T1)</name>
    <dbReference type="NCBI Taxonomy" id="292415"/>
    <lineage>
        <taxon>Bacteria</taxon>
        <taxon>Pseudomonadati</taxon>
        <taxon>Pseudomonadota</taxon>
        <taxon>Betaproteobacteria</taxon>
        <taxon>Nitrosomonadales</taxon>
        <taxon>Thiobacillaceae</taxon>
        <taxon>Thiobacillus</taxon>
    </lineage>
</organism>
<dbReference type="Proteomes" id="UP000008291">
    <property type="component" value="Chromosome"/>
</dbReference>
<dbReference type="eggNOG" id="COG0526">
    <property type="taxonomic scope" value="Bacteria"/>
</dbReference>
<proteinExistence type="predicted"/>
<dbReference type="InterPro" id="IPR013766">
    <property type="entry name" value="Thioredoxin_domain"/>
</dbReference>
<dbReference type="InterPro" id="IPR036249">
    <property type="entry name" value="Thioredoxin-like_sf"/>
</dbReference>
<feature type="signal peptide" evidence="1">
    <location>
        <begin position="1"/>
        <end position="21"/>
    </location>
</feature>
<name>Q3SKC6_THIDA</name>
<gene>
    <name evidence="3" type="ordered locus">Tbd_0908</name>
</gene>
<evidence type="ECO:0000256" key="1">
    <source>
        <dbReference type="SAM" id="SignalP"/>
    </source>
</evidence>
<evidence type="ECO:0000259" key="2">
    <source>
        <dbReference type="PROSITE" id="PS51352"/>
    </source>
</evidence>
<accession>Q3SKC6</accession>
<dbReference type="SUPFAM" id="SSF52833">
    <property type="entry name" value="Thioredoxin-like"/>
    <property type="match status" value="1"/>
</dbReference>
<sequence length="160" mass="17784">MMRRVLAGIAAALAFAASATAGTVPFTADSLAKIKAQYAGRPFVLSLWSFEECAYCIAELKQFGKLAQKRKRLPLVLVASDSPQHAPAIDRLLAELGLDAADSWVFDDAMPERLRHAVDPSWYGEVPRTYLYDARHQRETVVGVLSEARLRAWLERNVPE</sequence>
<protein>
    <submittedName>
        <fullName evidence="3">Possible signal peptide protein</fullName>
    </submittedName>
</protein>
<evidence type="ECO:0000313" key="3">
    <source>
        <dbReference type="EMBL" id="AAZ96861.1"/>
    </source>
</evidence>
<dbReference type="PROSITE" id="PS51352">
    <property type="entry name" value="THIOREDOXIN_2"/>
    <property type="match status" value="1"/>
</dbReference>